<sequence length="424" mass="48243">MTPKKKNTRASPATTTTTTTPVTNAQVKAFIDQGIADVLEAHDTDRSMNGDDGHNSRTCSRRTEQTARECTYTDFLKCQPLNFKGTEGVVGLMQWFKKMETVFHINNCTVICQIKFATCTLQGIALTWWNSYVMTVTHDVAYAMTWKTLKKMMTDTYCPRGEMKNLDIEMWNFKVKDEIDKYVGGLPDMIHESVMASKPNTMHNAIEFSLELMDKKIRTLVERQAKNKRKVDNYNQAQQQLPKRRNVAQAYTAGTGQRKEYAGTLPLFNKWDYKSNYLELNNQNHGNQAKGTEACGMVYTLGGGEIDQDPNNIADEIEALKRKLLVPSCFVIFGLEPSSLSFDFFSSSKIFKSLSFCHDRLCCFAILCLDHYAHTFHHLESLLTISLDRLDILKEDLVYQSLQKSFSLCLSFLDSGILMLSMSL</sequence>
<evidence type="ECO:0000259" key="1">
    <source>
        <dbReference type="Pfam" id="PF03732"/>
    </source>
</evidence>
<reference evidence="2" key="1">
    <citation type="journal article" date="2019" name="Sci. Rep.">
        <title>Draft genome of Tanacetum cinerariifolium, the natural source of mosquito coil.</title>
        <authorList>
            <person name="Yamashiro T."/>
            <person name="Shiraishi A."/>
            <person name="Satake H."/>
            <person name="Nakayama K."/>
        </authorList>
    </citation>
    <scope>NUCLEOTIDE SEQUENCE</scope>
</reference>
<dbReference type="InterPro" id="IPR005162">
    <property type="entry name" value="Retrotrans_gag_dom"/>
</dbReference>
<name>A0A699GQ13_TANCI</name>
<dbReference type="Pfam" id="PF03732">
    <property type="entry name" value="Retrotrans_gag"/>
    <property type="match status" value="1"/>
</dbReference>
<gene>
    <name evidence="2" type="ORF">Tci_145428</name>
</gene>
<protein>
    <recommendedName>
        <fullName evidence="1">Retrotransposon gag domain-containing protein</fullName>
    </recommendedName>
</protein>
<evidence type="ECO:0000313" key="2">
    <source>
        <dbReference type="EMBL" id="GEV73451.1"/>
    </source>
</evidence>
<organism evidence="2">
    <name type="scientific">Tanacetum cinerariifolium</name>
    <name type="common">Dalmatian daisy</name>
    <name type="synonym">Chrysanthemum cinerariifolium</name>
    <dbReference type="NCBI Taxonomy" id="118510"/>
    <lineage>
        <taxon>Eukaryota</taxon>
        <taxon>Viridiplantae</taxon>
        <taxon>Streptophyta</taxon>
        <taxon>Embryophyta</taxon>
        <taxon>Tracheophyta</taxon>
        <taxon>Spermatophyta</taxon>
        <taxon>Magnoliopsida</taxon>
        <taxon>eudicotyledons</taxon>
        <taxon>Gunneridae</taxon>
        <taxon>Pentapetalae</taxon>
        <taxon>asterids</taxon>
        <taxon>campanulids</taxon>
        <taxon>Asterales</taxon>
        <taxon>Asteraceae</taxon>
        <taxon>Asteroideae</taxon>
        <taxon>Anthemideae</taxon>
        <taxon>Anthemidinae</taxon>
        <taxon>Tanacetum</taxon>
    </lineage>
</organism>
<dbReference type="AlphaFoldDB" id="A0A699GQ13"/>
<dbReference type="EMBL" id="BKCJ010032563">
    <property type="protein sequence ID" value="GEV73451.1"/>
    <property type="molecule type" value="Genomic_DNA"/>
</dbReference>
<comment type="caution">
    <text evidence="2">The sequence shown here is derived from an EMBL/GenBank/DDBJ whole genome shotgun (WGS) entry which is preliminary data.</text>
</comment>
<feature type="domain" description="Retrotransposon gag" evidence="1">
    <location>
        <begin position="115"/>
        <end position="184"/>
    </location>
</feature>
<proteinExistence type="predicted"/>
<accession>A0A699GQ13</accession>